<proteinExistence type="predicted"/>
<dbReference type="InterPro" id="IPR022742">
    <property type="entry name" value="Hydrolase_4"/>
</dbReference>
<dbReference type="InterPro" id="IPR029058">
    <property type="entry name" value="AB_hydrolase_fold"/>
</dbReference>
<evidence type="ECO:0000259" key="2">
    <source>
        <dbReference type="Pfam" id="PF12146"/>
    </source>
</evidence>
<feature type="domain" description="Serine aminopeptidase S33" evidence="2">
    <location>
        <begin position="73"/>
        <end position="265"/>
    </location>
</feature>
<feature type="chain" id="PRO_5045999613" description="Serine aminopeptidase S33 domain-containing protein" evidence="1">
    <location>
        <begin position="20"/>
        <end position="309"/>
    </location>
</feature>
<dbReference type="PANTHER" id="PTHR43265:SF1">
    <property type="entry name" value="ESTERASE ESTD"/>
    <property type="match status" value="1"/>
</dbReference>
<dbReference type="SUPFAM" id="SSF53474">
    <property type="entry name" value="alpha/beta-Hydrolases"/>
    <property type="match status" value="1"/>
</dbReference>
<sequence>MRTTFLIIITFVFSSLLNAQENFIANDLRVNKFVEGTLLKPKNTENPPLVIFINESGPTNRDGNQLLTKNNSIKKLAEALAENNIASFRYDKRTLKISELNIKERELRFDQFIDDAKSVIDYFKKKNSFAEIIIAGHEQGSLIGMIAAKGNVDKFISIAGAANPIDEQLLAQIKLQAPGLYNDAEKAFSDLKKHGRTRNYNNALRSIFRPDAQAFMASWMNYNPSEEIKKLNIPILLIHGSEDLQVNPEAIKELEKASPSAKGNLIKNMNHVFRIIEENDDLTNQKTYNQPNLPIAEELVSAITSFIKS</sequence>
<feature type="signal peptide" evidence="1">
    <location>
        <begin position="1"/>
        <end position="19"/>
    </location>
</feature>
<organism evidence="3 4">
    <name type="scientific">Mesonia maritima</name>
    <dbReference type="NCBI Taxonomy" id="1793873"/>
    <lineage>
        <taxon>Bacteria</taxon>
        <taxon>Pseudomonadati</taxon>
        <taxon>Bacteroidota</taxon>
        <taxon>Flavobacteriia</taxon>
        <taxon>Flavobacteriales</taxon>
        <taxon>Flavobacteriaceae</taxon>
        <taxon>Mesonia</taxon>
    </lineage>
</organism>
<dbReference type="Gene3D" id="3.40.50.1820">
    <property type="entry name" value="alpha/beta hydrolase"/>
    <property type="match status" value="1"/>
</dbReference>
<dbReference type="Pfam" id="PF12146">
    <property type="entry name" value="Hydrolase_4"/>
    <property type="match status" value="1"/>
</dbReference>
<evidence type="ECO:0000313" key="3">
    <source>
        <dbReference type="EMBL" id="MDR6301160.1"/>
    </source>
</evidence>
<keyword evidence="4" id="KW-1185">Reference proteome</keyword>
<dbReference type="PANTHER" id="PTHR43265">
    <property type="entry name" value="ESTERASE ESTD"/>
    <property type="match status" value="1"/>
</dbReference>
<dbReference type="EMBL" id="JAVDQA010000005">
    <property type="protein sequence ID" value="MDR6301160.1"/>
    <property type="molecule type" value="Genomic_DNA"/>
</dbReference>
<reference evidence="3 4" key="1">
    <citation type="submission" date="2023-07" db="EMBL/GenBank/DDBJ databases">
        <title>Genomic Encyclopedia of Type Strains, Phase IV (KMG-IV): sequencing the most valuable type-strain genomes for metagenomic binning, comparative biology and taxonomic classification.</title>
        <authorList>
            <person name="Goeker M."/>
        </authorList>
    </citation>
    <scope>NUCLEOTIDE SEQUENCE [LARGE SCALE GENOMIC DNA]</scope>
    <source>
        <strain evidence="3 4">DSM 102814</strain>
    </source>
</reference>
<accession>A0ABU1K6B9</accession>
<evidence type="ECO:0000256" key="1">
    <source>
        <dbReference type="SAM" id="SignalP"/>
    </source>
</evidence>
<name>A0ABU1K6B9_9FLAO</name>
<comment type="caution">
    <text evidence="3">The sequence shown here is derived from an EMBL/GenBank/DDBJ whole genome shotgun (WGS) entry which is preliminary data.</text>
</comment>
<keyword evidence="1" id="KW-0732">Signal</keyword>
<dbReference type="InterPro" id="IPR053145">
    <property type="entry name" value="AB_hydrolase_Est10"/>
</dbReference>
<gene>
    <name evidence="3" type="ORF">GGR31_001811</name>
</gene>
<dbReference type="RefSeq" id="WP_309728266.1">
    <property type="nucleotide sequence ID" value="NZ_JAVDQA010000005.1"/>
</dbReference>
<evidence type="ECO:0000313" key="4">
    <source>
        <dbReference type="Proteomes" id="UP001257659"/>
    </source>
</evidence>
<protein>
    <recommendedName>
        <fullName evidence="2">Serine aminopeptidase S33 domain-containing protein</fullName>
    </recommendedName>
</protein>
<dbReference type="Proteomes" id="UP001257659">
    <property type="component" value="Unassembled WGS sequence"/>
</dbReference>